<dbReference type="RefSeq" id="WP_095900653.1">
    <property type="nucleotide sequence ID" value="NZ_CAJPRX010000041.1"/>
</dbReference>
<accession>A0A250F037</accession>
<name>A0A250F037_CAPSP</name>
<gene>
    <name evidence="1" type="ORF">CGC59_01775</name>
</gene>
<dbReference type="Proteomes" id="UP000217334">
    <property type="component" value="Chromosome"/>
</dbReference>
<sequence>MKKEQLEARKSEIVARLNELKRDVAPVGNRILTFQAIGLIAGVVWAWKTKQKWYIKPIAGIGGAMAANLISSMTLSNDSSKKAAEIAQLQAELNKIDGELQWTNLRKSYSNQ</sequence>
<protein>
    <submittedName>
        <fullName evidence="1">Uncharacterized protein</fullName>
    </submittedName>
</protein>
<evidence type="ECO:0000313" key="2">
    <source>
        <dbReference type="Proteomes" id="UP000217334"/>
    </source>
</evidence>
<organism evidence="1 2">
    <name type="scientific">Capnocytophaga sputigena</name>
    <dbReference type="NCBI Taxonomy" id="1019"/>
    <lineage>
        <taxon>Bacteria</taxon>
        <taxon>Pseudomonadati</taxon>
        <taxon>Bacteroidota</taxon>
        <taxon>Flavobacteriia</taxon>
        <taxon>Flavobacteriales</taxon>
        <taxon>Flavobacteriaceae</taxon>
        <taxon>Capnocytophaga</taxon>
    </lineage>
</organism>
<proteinExistence type="predicted"/>
<dbReference type="AlphaFoldDB" id="A0A250F037"/>
<evidence type="ECO:0000313" key="1">
    <source>
        <dbReference type="EMBL" id="ATA78481.1"/>
    </source>
</evidence>
<reference evidence="2" key="1">
    <citation type="submission" date="2017-06" db="EMBL/GenBank/DDBJ databases">
        <title>Capnocytophaga spp. assemblies.</title>
        <authorList>
            <person name="Gulvik C.A."/>
        </authorList>
    </citation>
    <scope>NUCLEOTIDE SEQUENCE [LARGE SCALE GENOMIC DNA]</scope>
    <source>
        <strain evidence="2">H4486</strain>
    </source>
</reference>
<dbReference type="EMBL" id="CP022383">
    <property type="protein sequence ID" value="ATA78481.1"/>
    <property type="molecule type" value="Genomic_DNA"/>
</dbReference>